<reference evidence="2 3" key="1">
    <citation type="journal article" date="2013" name="PLoS Genet.">
        <title>Comparative genome structure, secondary metabolite, and effector coding capacity across Cochliobolus pathogens.</title>
        <authorList>
            <person name="Condon B.J."/>
            <person name="Leng Y."/>
            <person name="Wu D."/>
            <person name="Bushley K.E."/>
            <person name="Ohm R.A."/>
            <person name="Otillar R."/>
            <person name="Martin J."/>
            <person name="Schackwitz W."/>
            <person name="Grimwood J."/>
            <person name="MohdZainudin N."/>
            <person name="Xue C."/>
            <person name="Wang R."/>
            <person name="Manning V.A."/>
            <person name="Dhillon B."/>
            <person name="Tu Z.J."/>
            <person name="Steffenson B.J."/>
            <person name="Salamov A."/>
            <person name="Sun H."/>
            <person name="Lowry S."/>
            <person name="LaButti K."/>
            <person name="Han J."/>
            <person name="Copeland A."/>
            <person name="Lindquist E."/>
            <person name="Barry K."/>
            <person name="Schmutz J."/>
            <person name="Baker S.E."/>
            <person name="Ciuffetti L.M."/>
            <person name="Grigoriev I.V."/>
            <person name="Zhong S."/>
            <person name="Turgeon B.G."/>
        </authorList>
    </citation>
    <scope>NUCLEOTIDE SEQUENCE [LARGE SCALE GENOMIC DNA]</scope>
    <source>
        <strain evidence="2 3">ATCC 44560</strain>
    </source>
</reference>
<evidence type="ECO:0000313" key="3">
    <source>
        <dbReference type="Proteomes" id="UP000054032"/>
    </source>
</evidence>
<keyword evidence="3" id="KW-1185">Reference proteome</keyword>
<accession>W6YX92</accession>
<dbReference type="HOGENOM" id="CLU_1304662_0_0_1"/>
<dbReference type="RefSeq" id="XP_007689425.1">
    <property type="nucleotide sequence ID" value="XM_007691235.1"/>
</dbReference>
<feature type="compositionally biased region" description="Basic and acidic residues" evidence="1">
    <location>
        <begin position="92"/>
        <end position="105"/>
    </location>
</feature>
<dbReference type="eggNOG" id="ENOG502TFC9">
    <property type="taxonomic scope" value="Eukaryota"/>
</dbReference>
<proteinExistence type="predicted"/>
<evidence type="ECO:0000313" key="2">
    <source>
        <dbReference type="EMBL" id="EUC44017.1"/>
    </source>
</evidence>
<protein>
    <submittedName>
        <fullName evidence="2">Uncharacterized protein</fullName>
    </submittedName>
</protein>
<organism evidence="2 3">
    <name type="scientific">Bipolaris oryzae ATCC 44560</name>
    <dbReference type="NCBI Taxonomy" id="930090"/>
    <lineage>
        <taxon>Eukaryota</taxon>
        <taxon>Fungi</taxon>
        <taxon>Dikarya</taxon>
        <taxon>Ascomycota</taxon>
        <taxon>Pezizomycotina</taxon>
        <taxon>Dothideomycetes</taxon>
        <taxon>Pleosporomycetidae</taxon>
        <taxon>Pleosporales</taxon>
        <taxon>Pleosporineae</taxon>
        <taxon>Pleosporaceae</taxon>
        <taxon>Bipolaris</taxon>
    </lineage>
</organism>
<dbReference type="OrthoDB" id="3231004at2759"/>
<feature type="region of interest" description="Disordered" evidence="1">
    <location>
        <begin position="70"/>
        <end position="110"/>
    </location>
</feature>
<sequence length="211" mass="23543">MRGAQSWWGASLAYYENAGIYTSALLDAYMDYKSIWKHIQVTNWEFESGITNLVKSTPTKELLDYAKECANEPPPAQKPATRDQTSTHTSGKRIEGSEHSQELQPKKNSFKPNILECEPYSASFVGLNKARRDCRLEMTKIVNEVDAVTKDPSIALQPDRVGIYLAPSIFRQLLPIKQAVQKEPTPAPNPDPNPDPSPNPTPDPNPNPNPQ</sequence>
<gene>
    <name evidence="2" type="ORF">COCMIDRAFT_6579</name>
</gene>
<feature type="region of interest" description="Disordered" evidence="1">
    <location>
        <begin position="177"/>
        <end position="211"/>
    </location>
</feature>
<feature type="compositionally biased region" description="Pro residues" evidence="1">
    <location>
        <begin position="185"/>
        <end position="211"/>
    </location>
</feature>
<dbReference type="AlphaFoldDB" id="W6YX92"/>
<dbReference type="EMBL" id="KI964013">
    <property type="protein sequence ID" value="EUC44017.1"/>
    <property type="molecule type" value="Genomic_DNA"/>
</dbReference>
<dbReference type="GeneID" id="19125008"/>
<evidence type="ECO:0000256" key="1">
    <source>
        <dbReference type="SAM" id="MobiDB-lite"/>
    </source>
</evidence>
<dbReference type="Proteomes" id="UP000054032">
    <property type="component" value="Unassembled WGS sequence"/>
</dbReference>
<dbReference type="KEGG" id="bor:COCMIDRAFT_6579"/>
<name>W6YX92_COCMI</name>